<organism evidence="2 3">
    <name type="scientific">Rossellomorea vietnamensis</name>
    <dbReference type="NCBI Taxonomy" id="218284"/>
    <lineage>
        <taxon>Bacteria</taxon>
        <taxon>Bacillati</taxon>
        <taxon>Bacillota</taxon>
        <taxon>Bacilli</taxon>
        <taxon>Bacillales</taxon>
        <taxon>Bacillaceae</taxon>
        <taxon>Rossellomorea</taxon>
    </lineage>
</organism>
<dbReference type="PANTHER" id="PTHR36837">
    <property type="entry name" value="POLY(3-HYDROXYALKANOATE) POLYMERASE SUBUNIT PHAC"/>
    <property type="match status" value="1"/>
</dbReference>
<protein>
    <submittedName>
        <fullName evidence="2">Hydroxyalkanoic acid synthase</fullName>
    </submittedName>
</protein>
<gene>
    <name evidence="2" type="ORF">FHE72_20730</name>
</gene>
<accession>A0A6I6UJN4</accession>
<dbReference type="PANTHER" id="PTHR36837:SF2">
    <property type="entry name" value="POLY(3-HYDROXYALKANOATE) POLYMERASE SUBUNIT PHAC"/>
    <property type="match status" value="1"/>
</dbReference>
<dbReference type="InterPro" id="IPR029058">
    <property type="entry name" value="AB_hydrolase_fold"/>
</dbReference>
<dbReference type="AlphaFoldDB" id="A0A6I6UJN4"/>
<dbReference type="Gene3D" id="3.40.50.1820">
    <property type="entry name" value="alpha/beta hydrolase"/>
    <property type="match status" value="1"/>
</dbReference>
<reference evidence="2 3" key="1">
    <citation type="submission" date="2019-06" db="EMBL/GenBank/DDBJ databases">
        <title>An operon consisting of a P-type ATPase gene and a transcriptional regular gene given the different cadmium resistance in Bacillus vietamensis 151-6 and Bacillus marisflavi 151-25.</title>
        <authorList>
            <person name="Yu X."/>
        </authorList>
    </citation>
    <scope>NUCLEOTIDE SEQUENCE [LARGE SCALE GENOMIC DNA]</scope>
    <source>
        <strain evidence="2 3">151-6</strain>
    </source>
</reference>
<dbReference type="Proteomes" id="UP000465062">
    <property type="component" value="Chromosome"/>
</dbReference>
<feature type="domain" description="AB hydrolase-1" evidence="1">
    <location>
        <begin position="110"/>
        <end position="325"/>
    </location>
</feature>
<dbReference type="RefSeq" id="WP_159362852.1">
    <property type="nucleotide sequence ID" value="NZ_CP047394.1"/>
</dbReference>
<dbReference type="Pfam" id="PF00561">
    <property type="entry name" value="Abhydrolase_1"/>
    <property type="match status" value="1"/>
</dbReference>
<proteinExistence type="predicted"/>
<dbReference type="InterPro" id="IPR000073">
    <property type="entry name" value="AB_hydrolase_1"/>
</dbReference>
<evidence type="ECO:0000313" key="2">
    <source>
        <dbReference type="EMBL" id="QHE63164.1"/>
    </source>
</evidence>
<name>A0A6I6UJN4_9BACI</name>
<dbReference type="KEGG" id="bvq:FHE72_20730"/>
<dbReference type="SUPFAM" id="SSF53474">
    <property type="entry name" value="alpha/beta-Hydrolases"/>
    <property type="match status" value="1"/>
</dbReference>
<evidence type="ECO:0000313" key="3">
    <source>
        <dbReference type="Proteomes" id="UP000465062"/>
    </source>
</evidence>
<evidence type="ECO:0000259" key="1">
    <source>
        <dbReference type="Pfam" id="PF00561"/>
    </source>
</evidence>
<dbReference type="EMBL" id="CP047394">
    <property type="protein sequence ID" value="QHE63164.1"/>
    <property type="molecule type" value="Genomic_DNA"/>
</dbReference>
<dbReference type="InterPro" id="IPR051321">
    <property type="entry name" value="PHA/PHB_synthase"/>
</dbReference>
<sequence length="342" mass="39079">MKKEIEQKERARWKGFIDTLQDDSEWQPNFPREKIWTNHNSRLWHYAPVNKNGHIPVFLLYSHINKSSILDLTKEHSLIGTFLQEGYDVYLLEFGEPVVEEKGTGVAEYLAHYVDPCIKKALQHSGKDELSLSGFCLGGTLAVIYAALNPCLIRNLLLFVTPIDFGQVPAYHNWVQALKKDEIDLPGIMERIDLIPAPMIRYGMRVLTSPIYFSPYLSLLNKAYDPDYAYYWLRFNQWTNDHISLTGAMGRDIITYFVKENVLMAGEFELAGVEVDLKKIDSNLYLISSQYDHLVPPSISTPLLDLVSSTNKVAAEVKGGHASLIKYGISNELKEWLNQYSQ</sequence>